<accession>A0ABN8IB47</accession>
<feature type="non-terminal residue" evidence="2">
    <location>
        <position position="479"/>
    </location>
</feature>
<feature type="compositionally biased region" description="Basic and acidic residues" evidence="1">
    <location>
        <begin position="438"/>
        <end position="447"/>
    </location>
</feature>
<proteinExistence type="predicted"/>
<feature type="region of interest" description="Disordered" evidence="1">
    <location>
        <begin position="435"/>
        <end position="479"/>
    </location>
</feature>
<evidence type="ECO:0000313" key="2">
    <source>
        <dbReference type="EMBL" id="CAH2050453.1"/>
    </source>
</evidence>
<evidence type="ECO:0000313" key="3">
    <source>
        <dbReference type="Proteomes" id="UP000837857"/>
    </source>
</evidence>
<name>A0ABN8IB47_9NEOP</name>
<keyword evidence="3" id="KW-1185">Reference proteome</keyword>
<evidence type="ECO:0000256" key="1">
    <source>
        <dbReference type="SAM" id="MobiDB-lite"/>
    </source>
</evidence>
<feature type="region of interest" description="Disordered" evidence="1">
    <location>
        <begin position="149"/>
        <end position="183"/>
    </location>
</feature>
<dbReference type="Proteomes" id="UP000837857">
    <property type="component" value="Chromosome 2"/>
</dbReference>
<feature type="compositionally biased region" description="Polar residues" evidence="1">
    <location>
        <begin position="149"/>
        <end position="161"/>
    </location>
</feature>
<feature type="region of interest" description="Disordered" evidence="1">
    <location>
        <begin position="60"/>
        <end position="81"/>
    </location>
</feature>
<feature type="compositionally biased region" description="Polar residues" evidence="1">
    <location>
        <begin position="467"/>
        <end position="479"/>
    </location>
</feature>
<dbReference type="EMBL" id="OW152814">
    <property type="protein sequence ID" value="CAH2050453.1"/>
    <property type="molecule type" value="Genomic_DNA"/>
</dbReference>
<protein>
    <submittedName>
        <fullName evidence="2">Uncharacterized protein</fullName>
    </submittedName>
</protein>
<gene>
    <name evidence="2" type="ORF">IPOD504_LOCUS7467</name>
</gene>
<sequence>MAGPRKISIYDYPEHLNPFREDDNHNKIRFWTIGRKLSRSNSITFKDIRNSWSLRSFMKKGKKEKSDGKSSIQQNGDNSPIVYRRALQYSTASTGARSTVSSPERADRYVYGGSVTPLPRSRFQERLRSPSQHEVNSINTTPRMARSDITGSRLSVESTNPFDEGPVPPVRASRRKKKRAPLPPQTIEVSAEPTMKEQTELRIAETDEQKVEDKKVDEEIEEVNLNIELKIVEDEDVKTEKVETSLVINPDISTKEIITSPTDAVIRKENEVDVSGEQHVEIKGNETTAVKNSDSEDDILKKVSFPKIDINKYRRNSSVNDDDIRLRRGNLEDFHSLSNKRSKSLTNAIDGSYVCYDENLNEDKTKVDVNSNEEPQKVVCKLYDDPRKKSVDHSLSSTENDFIEIDRATRELEREISKLNSALIEEDITLQGRQSVSDIRRKFDKPDVSSPNPIPKPRRSHYGDTQPPVNGTGVNLQQS</sequence>
<organism evidence="2 3">
    <name type="scientific">Iphiclides podalirius</name>
    <name type="common">scarce swallowtail</name>
    <dbReference type="NCBI Taxonomy" id="110791"/>
    <lineage>
        <taxon>Eukaryota</taxon>
        <taxon>Metazoa</taxon>
        <taxon>Ecdysozoa</taxon>
        <taxon>Arthropoda</taxon>
        <taxon>Hexapoda</taxon>
        <taxon>Insecta</taxon>
        <taxon>Pterygota</taxon>
        <taxon>Neoptera</taxon>
        <taxon>Endopterygota</taxon>
        <taxon>Lepidoptera</taxon>
        <taxon>Glossata</taxon>
        <taxon>Ditrysia</taxon>
        <taxon>Papilionoidea</taxon>
        <taxon>Papilionidae</taxon>
        <taxon>Papilioninae</taxon>
        <taxon>Iphiclides</taxon>
    </lineage>
</organism>
<reference evidence="2" key="1">
    <citation type="submission" date="2022-03" db="EMBL/GenBank/DDBJ databases">
        <authorList>
            <person name="Martin H S."/>
        </authorList>
    </citation>
    <scope>NUCLEOTIDE SEQUENCE</scope>
</reference>